<comment type="caution">
    <text evidence="3">The sequence shown here is derived from an EMBL/GenBank/DDBJ whole genome shotgun (WGS) entry which is preliminary data.</text>
</comment>
<name>A0AAD9MI76_PROWI</name>
<evidence type="ECO:0000256" key="2">
    <source>
        <dbReference type="SAM" id="SignalP"/>
    </source>
</evidence>
<reference evidence="3" key="1">
    <citation type="submission" date="2021-01" db="EMBL/GenBank/DDBJ databases">
        <authorList>
            <person name="Eckstrom K.M.E."/>
        </authorList>
    </citation>
    <scope>NUCLEOTIDE SEQUENCE</scope>
    <source>
        <strain evidence="3">UVCC 0001</strain>
    </source>
</reference>
<accession>A0AAD9MI76</accession>
<organism evidence="3 4">
    <name type="scientific">Prototheca wickerhamii</name>
    <dbReference type="NCBI Taxonomy" id="3111"/>
    <lineage>
        <taxon>Eukaryota</taxon>
        <taxon>Viridiplantae</taxon>
        <taxon>Chlorophyta</taxon>
        <taxon>core chlorophytes</taxon>
        <taxon>Trebouxiophyceae</taxon>
        <taxon>Chlorellales</taxon>
        <taxon>Chlorellaceae</taxon>
        <taxon>Prototheca</taxon>
    </lineage>
</organism>
<dbReference type="Proteomes" id="UP001255856">
    <property type="component" value="Unassembled WGS sequence"/>
</dbReference>
<dbReference type="AlphaFoldDB" id="A0AAD9MI76"/>
<evidence type="ECO:0000313" key="3">
    <source>
        <dbReference type="EMBL" id="KAK2077957.1"/>
    </source>
</evidence>
<feature type="chain" id="PRO_5042001165" evidence="2">
    <location>
        <begin position="26"/>
        <end position="386"/>
    </location>
</feature>
<evidence type="ECO:0000313" key="4">
    <source>
        <dbReference type="Proteomes" id="UP001255856"/>
    </source>
</evidence>
<feature type="signal peptide" evidence="2">
    <location>
        <begin position="1"/>
        <end position="25"/>
    </location>
</feature>
<dbReference type="EMBL" id="JASFZW010000005">
    <property type="protein sequence ID" value="KAK2077957.1"/>
    <property type="molecule type" value="Genomic_DNA"/>
</dbReference>
<gene>
    <name evidence="3" type="ORF">QBZ16_003825</name>
</gene>
<keyword evidence="4" id="KW-1185">Reference proteome</keyword>
<protein>
    <submittedName>
        <fullName evidence="3">Uncharacterized protein</fullName>
    </submittedName>
</protein>
<evidence type="ECO:0000256" key="1">
    <source>
        <dbReference type="SAM" id="Phobius"/>
    </source>
</evidence>
<keyword evidence="1" id="KW-1133">Transmembrane helix</keyword>
<keyword evidence="1" id="KW-0812">Transmembrane</keyword>
<sequence>MLGRRCVERRLLLRILSLLAGLVAGKTRDGDAGASNRCSPPDYVVLPDQQSPAEADPEAHNAVMSYVEAYQAGQKPSWTSLDLYNWRQRLKSGLYRKYPPALIVVVAGDSILEEQWEQDLATGFCELAVISYAEPGTLNCSISIGFVDRDIITHGAPVFSTVIQALYEYRLLIAQPSLCHEPGCFSPYRTLFQSEGTALRFTNMIEVMAPVYEMEFFDELIRPTLYRAHFGWLLDFLWPWLLGYPADKFAVVDTVCMYHPHGNRAAPDSLYKKARSPVKPVEERDMHGAEWGYSPELRREMGYSPWSADTLGGVALRDSRLSAAPCASLACGVGQTLQSTYRSTEMRLILQCLISGLLLTVACAVFAWRLHRRRRPKSPQAVPSSP</sequence>
<proteinExistence type="predicted"/>
<keyword evidence="1" id="KW-0472">Membrane</keyword>
<feature type="transmembrane region" description="Helical" evidence="1">
    <location>
        <begin position="348"/>
        <end position="368"/>
    </location>
</feature>
<keyword evidence="2" id="KW-0732">Signal</keyword>